<organism evidence="1 2">
    <name type="scientific">Aspergillus chevalieri</name>
    <name type="common">Eurotium chevalieri</name>
    <dbReference type="NCBI Taxonomy" id="182096"/>
    <lineage>
        <taxon>Eukaryota</taxon>
        <taxon>Fungi</taxon>
        <taxon>Dikarya</taxon>
        <taxon>Ascomycota</taxon>
        <taxon>Pezizomycotina</taxon>
        <taxon>Eurotiomycetes</taxon>
        <taxon>Eurotiomycetidae</taxon>
        <taxon>Eurotiales</taxon>
        <taxon>Aspergillaceae</taxon>
        <taxon>Aspergillus</taxon>
        <taxon>Aspergillus subgen. Aspergillus</taxon>
    </lineage>
</organism>
<dbReference type="GeneID" id="66984249"/>
<proteinExistence type="predicted"/>
<dbReference type="AlphaFoldDB" id="A0A7R7VSC1"/>
<dbReference type="Gene3D" id="1.25.40.20">
    <property type="entry name" value="Ankyrin repeat-containing domain"/>
    <property type="match status" value="1"/>
</dbReference>
<keyword evidence="2" id="KW-1185">Reference proteome</keyword>
<dbReference type="EMBL" id="AP024420">
    <property type="protein sequence ID" value="BCR89891.1"/>
    <property type="molecule type" value="Genomic_DNA"/>
</dbReference>
<reference evidence="1" key="2">
    <citation type="submission" date="2021-02" db="EMBL/GenBank/DDBJ databases">
        <title>Aspergillus chevalieri M1 genome sequence.</title>
        <authorList>
            <person name="Kadooka C."/>
            <person name="Mori K."/>
            <person name="Futagami T."/>
        </authorList>
    </citation>
    <scope>NUCLEOTIDE SEQUENCE</scope>
    <source>
        <strain evidence="1">M1</strain>
    </source>
</reference>
<dbReference type="InterPro" id="IPR036770">
    <property type="entry name" value="Ankyrin_rpt-contain_sf"/>
</dbReference>
<dbReference type="RefSeq" id="XP_043138413.1">
    <property type="nucleotide sequence ID" value="XM_043280878.1"/>
</dbReference>
<dbReference type="Proteomes" id="UP000637239">
    <property type="component" value="Chromosome 5"/>
</dbReference>
<sequence>MSLQDTHLRYLLEERRWPVSRVAMWRAMATHAFAVLELFQEFGWIINEPVDHERKCTIANGSRKVVSSEKRVRWCLTDGADPNSHNVGKNIDVLSHVGEYAVIPVLELLAAHGGEFRCSNAALHCAAHGSVGYSTEEEPIKILAWLLLKTGINMNQRKHEFSGMESWRREMMKTALHCTVGAVRDLAVEKGSDEAVKILDGH</sequence>
<reference evidence="1" key="1">
    <citation type="submission" date="2021-01" db="EMBL/GenBank/DDBJ databases">
        <authorList>
            <consortium name="Aspergillus chevalieri M1 genome sequencing consortium"/>
            <person name="Kazuki M."/>
            <person name="Futagami T."/>
        </authorList>
    </citation>
    <scope>NUCLEOTIDE SEQUENCE</scope>
    <source>
        <strain evidence="1">M1</strain>
    </source>
</reference>
<evidence type="ECO:0000313" key="1">
    <source>
        <dbReference type="EMBL" id="BCR89891.1"/>
    </source>
</evidence>
<protein>
    <submittedName>
        <fullName evidence="1">Uncharacterized protein</fullName>
    </submittedName>
</protein>
<evidence type="ECO:0000313" key="2">
    <source>
        <dbReference type="Proteomes" id="UP000637239"/>
    </source>
</evidence>
<accession>A0A7R7VSC1</accession>
<gene>
    <name evidence="1" type="ORF">ACHE_51089A</name>
</gene>
<dbReference type="KEGG" id="ache:ACHE_51089A"/>
<name>A0A7R7VSC1_ASPCH</name>